<proteinExistence type="predicted"/>
<dbReference type="OrthoDB" id="4364220at2759"/>
<dbReference type="HOGENOM" id="CLU_043569_0_0_1"/>
<keyword evidence="2" id="KW-1185">Reference proteome</keyword>
<dbReference type="GeneID" id="27681713"/>
<protein>
    <submittedName>
        <fullName evidence="1">Uncharacterized protein</fullName>
    </submittedName>
</protein>
<comment type="caution">
    <text evidence="1">The sequence shown here is derived from an EMBL/GenBank/DDBJ whole genome shotgun (WGS) entry which is preliminary data.</text>
</comment>
<evidence type="ECO:0000313" key="2">
    <source>
        <dbReference type="Proteomes" id="UP000030143"/>
    </source>
</evidence>
<dbReference type="AlphaFoldDB" id="A0A0A2K306"/>
<organism evidence="1 2">
    <name type="scientific">Penicillium expansum</name>
    <name type="common">Blue mold rot fungus</name>
    <dbReference type="NCBI Taxonomy" id="27334"/>
    <lineage>
        <taxon>Eukaryota</taxon>
        <taxon>Fungi</taxon>
        <taxon>Dikarya</taxon>
        <taxon>Ascomycota</taxon>
        <taxon>Pezizomycotina</taxon>
        <taxon>Eurotiomycetes</taxon>
        <taxon>Eurotiomycetidae</taxon>
        <taxon>Eurotiales</taxon>
        <taxon>Aspergillaceae</taxon>
        <taxon>Penicillium</taxon>
    </lineage>
</organism>
<dbReference type="Proteomes" id="UP000030143">
    <property type="component" value="Unassembled WGS sequence"/>
</dbReference>
<reference evidence="1 2" key="1">
    <citation type="journal article" date="2015" name="Mol. Plant Microbe Interact.">
        <title>Genome, transcriptome, and functional analyses of Penicillium expansum provide new insights into secondary metabolism and pathogenicity.</title>
        <authorList>
            <person name="Ballester A.R."/>
            <person name="Marcet-Houben M."/>
            <person name="Levin E."/>
            <person name="Sela N."/>
            <person name="Selma-Lazaro C."/>
            <person name="Carmona L."/>
            <person name="Wisniewski M."/>
            <person name="Droby S."/>
            <person name="Gonzalez-Candelas L."/>
            <person name="Gabaldon T."/>
        </authorList>
    </citation>
    <scope>NUCLEOTIDE SEQUENCE [LARGE SCALE GENOMIC DNA]</scope>
    <source>
        <strain evidence="1 2">MD-8</strain>
    </source>
</reference>
<gene>
    <name evidence="1" type="ORF">PEX2_090230</name>
</gene>
<dbReference type="PhylomeDB" id="A0A0A2K306"/>
<dbReference type="EMBL" id="JQFZ01000214">
    <property type="protein sequence ID" value="KGO54770.1"/>
    <property type="molecule type" value="Genomic_DNA"/>
</dbReference>
<dbReference type="VEuPathDB" id="FungiDB:PEXP_014160"/>
<evidence type="ECO:0000313" key="1">
    <source>
        <dbReference type="EMBL" id="KGO54770.1"/>
    </source>
</evidence>
<dbReference type="RefSeq" id="XP_016597082.1">
    <property type="nucleotide sequence ID" value="XM_016746293.1"/>
</dbReference>
<sequence length="240" mass="26844">MASKYPHFQPYGQKLIRWMENVNEPGCPVQISELNTETLPRPTDWRVNHSRGWLSSEQIASIVGLGLPIGDLIPNDLYPTESPCLQHSIIKTIGGTAALIGTIAPGVLFIYSIKRRPLPSNDPYMSQLAKMAYETHFPLDSLKYVIVNEIQEHATETFVMERIYPSREGLSYPSAEPQTWDYPLPEFTAIMGTPIGKVVGSFILGAFGQGVKRIAQIVTFQDGLELHKLHVGFHIEDVQI</sequence>
<name>A0A0A2K306_PENEN</name>
<accession>A0A0A2K306</accession>